<keyword evidence="3" id="KW-0804">Transcription</keyword>
<dbReference type="InterPro" id="IPR005471">
    <property type="entry name" value="Tscrpt_reg_IclR_N"/>
</dbReference>
<feature type="domain" description="HTH iclR-type" evidence="5">
    <location>
        <begin position="31"/>
        <end position="93"/>
    </location>
</feature>
<evidence type="ECO:0000256" key="1">
    <source>
        <dbReference type="ARBA" id="ARBA00023015"/>
    </source>
</evidence>
<sequence length="280" mass="30475">MLPESDLPESLPSFKSRSSRQKTSKTSPLFIASTEKSFQVLESFGGTQRQMSLAEIARIAGLDRSAAQRVVFTLETLGYLARVPESRSYELTAKVLHLSYDYLRANEIVNKASPYLLEVSRNTGETSNLQGLQGSEIVFLARFHGRHLVNIDFAVGARLPAMYTASGIAIMGRLPVEQRQAILKQTVLTPMTPQTETDPERLLARIEEMADKGYAVVANETLMGDIAVAAPITDHRGNAVAAMSIAAPTTRWTVERAIAELAPQVVVAATSISGVKSSRL</sequence>
<dbReference type="Pfam" id="PF09339">
    <property type="entry name" value="HTH_IclR"/>
    <property type="match status" value="1"/>
</dbReference>
<dbReference type="InterPro" id="IPR036390">
    <property type="entry name" value="WH_DNA-bd_sf"/>
</dbReference>
<keyword evidence="8" id="KW-1185">Reference proteome</keyword>
<protein>
    <submittedName>
        <fullName evidence="7">IclR family pca regulon transcriptional regulator</fullName>
    </submittedName>
</protein>
<dbReference type="PANTHER" id="PTHR30136:SF34">
    <property type="entry name" value="TRANSCRIPTIONAL REGULATOR"/>
    <property type="match status" value="1"/>
</dbReference>
<evidence type="ECO:0000256" key="4">
    <source>
        <dbReference type="SAM" id="MobiDB-lite"/>
    </source>
</evidence>
<dbReference type="Gene3D" id="1.10.10.10">
    <property type="entry name" value="Winged helix-like DNA-binding domain superfamily/Winged helix DNA-binding domain"/>
    <property type="match status" value="1"/>
</dbReference>
<accession>A0ABV2Q6Y9</accession>
<dbReference type="Gene3D" id="3.30.450.40">
    <property type="match status" value="1"/>
</dbReference>
<evidence type="ECO:0000259" key="5">
    <source>
        <dbReference type="PROSITE" id="PS51077"/>
    </source>
</evidence>
<comment type="caution">
    <text evidence="7">The sequence shown here is derived from an EMBL/GenBank/DDBJ whole genome shotgun (WGS) entry which is preliminary data.</text>
</comment>
<dbReference type="InterPro" id="IPR050707">
    <property type="entry name" value="HTH_MetabolicPath_Reg"/>
</dbReference>
<feature type="domain" description="IclR-ED" evidence="6">
    <location>
        <begin position="94"/>
        <end position="278"/>
    </location>
</feature>
<dbReference type="InterPro" id="IPR014757">
    <property type="entry name" value="Tscrpt_reg_IclR_C"/>
</dbReference>
<dbReference type="Proteomes" id="UP001549320">
    <property type="component" value="Unassembled WGS sequence"/>
</dbReference>
<evidence type="ECO:0000313" key="8">
    <source>
        <dbReference type="Proteomes" id="UP001549320"/>
    </source>
</evidence>
<dbReference type="EMBL" id="JBEPSH010000003">
    <property type="protein sequence ID" value="MET4576799.1"/>
    <property type="molecule type" value="Genomic_DNA"/>
</dbReference>
<evidence type="ECO:0000256" key="3">
    <source>
        <dbReference type="ARBA" id="ARBA00023163"/>
    </source>
</evidence>
<reference evidence="7 8" key="1">
    <citation type="submission" date="2024-06" db="EMBL/GenBank/DDBJ databases">
        <title>Sorghum-associated microbial communities from plants grown in Nebraska, USA.</title>
        <authorList>
            <person name="Schachtman D."/>
        </authorList>
    </citation>
    <scope>NUCLEOTIDE SEQUENCE [LARGE SCALE GENOMIC DNA]</scope>
    <source>
        <strain evidence="7 8">2709</strain>
    </source>
</reference>
<organism evidence="7 8">
    <name type="scientific">Ottowia thiooxydans</name>
    <dbReference type="NCBI Taxonomy" id="219182"/>
    <lineage>
        <taxon>Bacteria</taxon>
        <taxon>Pseudomonadati</taxon>
        <taxon>Pseudomonadota</taxon>
        <taxon>Betaproteobacteria</taxon>
        <taxon>Burkholderiales</taxon>
        <taxon>Comamonadaceae</taxon>
        <taxon>Ottowia</taxon>
    </lineage>
</organism>
<keyword evidence="2" id="KW-0238">DNA-binding</keyword>
<evidence type="ECO:0000256" key="2">
    <source>
        <dbReference type="ARBA" id="ARBA00023125"/>
    </source>
</evidence>
<dbReference type="PANTHER" id="PTHR30136">
    <property type="entry name" value="HELIX-TURN-HELIX TRANSCRIPTIONAL REGULATOR, ICLR FAMILY"/>
    <property type="match status" value="1"/>
</dbReference>
<keyword evidence="1" id="KW-0805">Transcription regulation</keyword>
<dbReference type="PROSITE" id="PS51078">
    <property type="entry name" value="ICLR_ED"/>
    <property type="match status" value="1"/>
</dbReference>
<evidence type="ECO:0000313" key="7">
    <source>
        <dbReference type="EMBL" id="MET4576799.1"/>
    </source>
</evidence>
<proteinExistence type="predicted"/>
<name>A0ABV2Q6Y9_9BURK</name>
<dbReference type="Pfam" id="PF01614">
    <property type="entry name" value="IclR_C"/>
    <property type="match status" value="1"/>
</dbReference>
<dbReference type="SMART" id="SM00346">
    <property type="entry name" value="HTH_ICLR"/>
    <property type="match status" value="1"/>
</dbReference>
<dbReference type="SUPFAM" id="SSF55781">
    <property type="entry name" value="GAF domain-like"/>
    <property type="match status" value="1"/>
</dbReference>
<dbReference type="InterPro" id="IPR029016">
    <property type="entry name" value="GAF-like_dom_sf"/>
</dbReference>
<dbReference type="RefSeq" id="WP_354442860.1">
    <property type="nucleotide sequence ID" value="NZ_JBEPSH010000003.1"/>
</dbReference>
<dbReference type="PROSITE" id="PS51077">
    <property type="entry name" value="HTH_ICLR"/>
    <property type="match status" value="1"/>
</dbReference>
<dbReference type="SUPFAM" id="SSF46785">
    <property type="entry name" value="Winged helix' DNA-binding domain"/>
    <property type="match status" value="1"/>
</dbReference>
<dbReference type="InterPro" id="IPR036388">
    <property type="entry name" value="WH-like_DNA-bd_sf"/>
</dbReference>
<gene>
    <name evidence="7" type="ORF">ABIE13_001908</name>
</gene>
<evidence type="ECO:0000259" key="6">
    <source>
        <dbReference type="PROSITE" id="PS51078"/>
    </source>
</evidence>
<feature type="region of interest" description="Disordered" evidence="4">
    <location>
        <begin position="1"/>
        <end position="26"/>
    </location>
</feature>